<dbReference type="KEGG" id="smo:SELMODRAFT_85111"/>
<keyword evidence="24" id="KW-1185">Reference proteome</keyword>
<evidence type="ECO:0000256" key="6">
    <source>
        <dbReference type="ARBA" id="ARBA00022723"/>
    </source>
</evidence>
<evidence type="ECO:0000256" key="16">
    <source>
        <dbReference type="ARBA" id="ARBA00047669"/>
    </source>
</evidence>
<dbReference type="GO" id="GO:0005509">
    <property type="term" value="F:calcium ion binding"/>
    <property type="evidence" value="ECO:0007669"/>
    <property type="project" value="InterPro"/>
</dbReference>
<keyword evidence="7 21" id="KW-0378">Hydrolase</keyword>
<evidence type="ECO:0000313" key="23">
    <source>
        <dbReference type="EMBL" id="EFJ33013.1"/>
    </source>
</evidence>
<keyword evidence="5 22" id="KW-0812">Transmembrane</keyword>
<comment type="cofactor">
    <cofactor evidence="1 19">
        <name>Ca(2+)</name>
        <dbReference type="ChEBI" id="CHEBI:29108"/>
    </cofactor>
</comment>
<dbReference type="InterPro" id="IPR001382">
    <property type="entry name" value="Glyco_hydro_47"/>
</dbReference>
<evidence type="ECO:0000256" key="10">
    <source>
        <dbReference type="ARBA" id="ARBA00022989"/>
    </source>
</evidence>
<evidence type="ECO:0000256" key="22">
    <source>
        <dbReference type="SAM" id="Phobius"/>
    </source>
</evidence>
<dbReference type="GO" id="GO:0000139">
    <property type="term" value="C:Golgi membrane"/>
    <property type="evidence" value="ECO:0000318"/>
    <property type="project" value="GO_Central"/>
</dbReference>
<comment type="catalytic activity">
    <reaction evidence="16">
        <text>N(4)-(alpha-D-Man-(1-&gt;2)-alpha-D-Man-(1-&gt;2)-alpha-D-Man-(1-&gt;3)-[alpha-D-Man-(1-&gt;3)-[alpha-D-Man-(1-&gt;2)-alpha-D-Man-(1-&gt;6)]-alpha-D-Man-(1-&gt;6)]-beta-D-Man-(1-&gt;4)-beta-D-GlcNAc-(1-&gt;4)-beta-D-GlcNAc)-L-asparaginyl-[protein] (N-glucan mannose isomer 8A1,2,3B1,3) + 3 H2O = N(4)-(alpha-D-Man-(1-&gt;3)-[alpha-D-Man-(1-&gt;3)-[alpha-D-Man-(1-&gt;6)]-alpha-D-Man-(1-&gt;6)]-beta-D-Man-(1-&gt;4)-beta-D-GlcNAc-(1-&gt;4)-beta-D-GlcNAc)-L-asparaginyl-[protein] (N-glucan mannose isomer 5A1,2) + 3 beta-D-mannose</text>
        <dbReference type="Rhea" id="RHEA:56028"/>
        <dbReference type="Rhea" id="RHEA-COMP:14358"/>
        <dbReference type="Rhea" id="RHEA-COMP:14367"/>
        <dbReference type="ChEBI" id="CHEBI:15377"/>
        <dbReference type="ChEBI" id="CHEBI:28563"/>
        <dbReference type="ChEBI" id="CHEBI:59087"/>
        <dbReference type="ChEBI" id="CHEBI:60628"/>
        <dbReference type="EC" id="3.2.1.113"/>
    </reaction>
</comment>
<comment type="catalytic activity">
    <reaction evidence="17">
        <text>N(4)-(alpha-D-Man-(1-&gt;2)-alpha-D-Man-(1-&gt;2)-alpha-D-Man-(1-&gt;3)-[alpha-D-Man-(1-&gt;2)-alpha-D-Man-(1-&gt;3)-[alpha-D-Man-(1-&gt;2)-alpha-D-Man-(1-&gt;6)]-alpha-D-Man-(1-&gt;6)]-beta-D-Man-(1-&gt;4)-beta-D-GlcNAc-(1-&gt;4)-beta-D-GlcNAc)-L-asparaginyl-[protein] (N-glucan mannose isomer 9A1,2,3B1,2,3) + 4 H2O = N(4)-(alpha-D-Man-(1-&gt;3)-[alpha-D-Man-(1-&gt;3)-[alpha-D-Man-(1-&gt;6)]-alpha-D-Man-(1-&gt;6)]-beta-D-Man-(1-&gt;4)-beta-D-GlcNAc-(1-&gt;4)-beta-D-GlcNAc)-L-asparaginyl-[protein] (N-glucan mannose isomer 5A1,2) + 4 beta-D-mannose</text>
        <dbReference type="Rhea" id="RHEA:56008"/>
        <dbReference type="Rhea" id="RHEA-COMP:14356"/>
        <dbReference type="Rhea" id="RHEA-COMP:14367"/>
        <dbReference type="ChEBI" id="CHEBI:15377"/>
        <dbReference type="ChEBI" id="CHEBI:28563"/>
        <dbReference type="ChEBI" id="CHEBI:59087"/>
        <dbReference type="ChEBI" id="CHEBI:139493"/>
        <dbReference type="EC" id="3.2.1.113"/>
    </reaction>
</comment>
<dbReference type="AlphaFoldDB" id="D8R3X5"/>
<evidence type="ECO:0000256" key="9">
    <source>
        <dbReference type="ARBA" id="ARBA00022968"/>
    </source>
</evidence>
<organism evidence="24">
    <name type="scientific">Selaginella moellendorffii</name>
    <name type="common">Spikemoss</name>
    <dbReference type="NCBI Taxonomy" id="88036"/>
    <lineage>
        <taxon>Eukaryota</taxon>
        <taxon>Viridiplantae</taxon>
        <taxon>Streptophyta</taxon>
        <taxon>Embryophyta</taxon>
        <taxon>Tracheophyta</taxon>
        <taxon>Lycopodiopsida</taxon>
        <taxon>Selaginellales</taxon>
        <taxon>Selaginellaceae</taxon>
        <taxon>Selaginella</taxon>
    </lineage>
</organism>
<dbReference type="FunFam" id="1.50.10.10:FF:000017">
    <property type="entry name" value="alpha-1,2-Mannosidase"/>
    <property type="match status" value="1"/>
</dbReference>
<evidence type="ECO:0000256" key="20">
    <source>
        <dbReference type="PIRSR" id="PIRSR601382-3"/>
    </source>
</evidence>
<evidence type="ECO:0000256" key="7">
    <source>
        <dbReference type="ARBA" id="ARBA00022801"/>
    </source>
</evidence>
<dbReference type="InterPro" id="IPR036026">
    <property type="entry name" value="Seven-hairpin_glycosidases"/>
</dbReference>
<evidence type="ECO:0000256" key="19">
    <source>
        <dbReference type="PIRSR" id="PIRSR601382-2"/>
    </source>
</evidence>
<evidence type="ECO:0000256" key="2">
    <source>
        <dbReference type="ARBA" id="ARBA00004323"/>
    </source>
</evidence>
<feature type="active site" description="Proton donor" evidence="18">
    <location>
        <position position="415"/>
    </location>
</feature>
<dbReference type="GO" id="GO:0036503">
    <property type="term" value="P:ERAD pathway"/>
    <property type="evidence" value="ECO:0000318"/>
    <property type="project" value="GO_Central"/>
</dbReference>
<evidence type="ECO:0000256" key="17">
    <source>
        <dbReference type="ARBA" id="ARBA00048605"/>
    </source>
</evidence>
<evidence type="ECO:0000256" key="1">
    <source>
        <dbReference type="ARBA" id="ARBA00001913"/>
    </source>
</evidence>
<dbReference type="GO" id="GO:0004571">
    <property type="term" value="F:mannosyl-oligosaccharide 1,2-alpha-mannosidase activity"/>
    <property type="evidence" value="ECO:0000318"/>
    <property type="project" value="GO_Central"/>
</dbReference>
<dbReference type="Gramene" id="EFJ33013">
    <property type="protein sequence ID" value="EFJ33013"/>
    <property type="gene ID" value="SELMODRAFT_85111"/>
</dbReference>
<feature type="transmembrane region" description="Helical" evidence="22">
    <location>
        <begin position="21"/>
        <end position="39"/>
    </location>
</feature>
<evidence type="ECO:0000256" key="4">
    <source>
        <dbReference type="ARBA" id="ARBA00007658"/>
    </source>
</evidence>
<dbReference type="EMBL" id="GL377571">
    <property type="protein sequence ID" value="EFJ33013.1"/>
    <property type="molecule type" value="Genomic_DNA"/>
</dbReference>
<dbReference type="GO" id="GO:0005975">
    <property type="term" value="P:carbohydrate metabolic process"/>
    <property type="evidence" value="ECO:0007669"/>
    <property type="project" value="InterPro"/>
</dbReference>
<dbReference type="HOGENOM" id="CLU_003818_3_2_1"/>
<dbReference type="OMA" id="DTCVWAY"/>
<dbReference type="Proteomes" id="UP000001514">
    <property type="component" value="Unassembled WGS sequence"/>
</dbReference>
<feature type="disulfide bond" evidence="20">
    <location>
        <begin position="369"/>
        <end position="401"/>
    </location>
</feature>
<dbReference type="GO" id="GO:0005783">
    <property type="term" value="C:endoplasmic reticulum"/>
    <property type="evidence" value="ECO:0000318"/>
    <property type="project" value="GO_Central"/>
</dbReference>
<dbReference type="InParanoid" id="D8R3X5"/>
<dbReference type="InterPro" id="IPR050749">
    <property type="entry name" value="Glycosyl_Hydrolase_47"/>
</dbReference>
<evidence type="ECO:0000313" key="24">
    <source>
        <dbReference type="Proteomes" id="UP000001514"/>
    </source>
</evidence>
<dbReference type="PANTHER" id="PTHR11742:SF6">
    <property type="entry name" value="MANNOSYL-OLIGOSACCHARIDE ALPHA-1,2-MANNOSIDASE IA-RELATED"/>
    <property type="match status" value="1"/>
</dbReference>
<dbReference type="GO" id="GO:0009100">
    <property type="term" value="P:glycoprotein metabolic process"/>
    <property type="evidence" value="ECO:0007669"/>
    <property type="project" value="UniProtKB-ARBA"/>
</dbReference>
<keyword evidence="10 22" id="KW-1133">Transmembrane helix</keyword>
<dbReference type="STRING" id="88036.D8R3X5"/>
<keyword evidence="12 22" id="KW-0472">Membrane</keyword>
<comment type="similarity">
    <text evidence="4 21">Belongs to the glycosyl hydrolase 47 family.</text>
</comment>
<reference evidence="23 24" key="1">
    <citation type="journal article" date="2011" name="Science">
        <title>The Selaginella genome identifies genetic changes associated with the evolution of vascular plants.</title>
        <authorList>
            <person name="Banks J.A."/>
            <person name="Nishiyama T."/>
            <person name="Hasebe M."/>
            <person name="Bowman J.L."/>
            <person name="Gribskov M."/>
            <person name="dePamphilis C."/>
            <person name="Albert V.A."/>
            <person name="Aono N."/>
            <person name="Aoyama T."/>
            <person name="Ambrose B.A."/>
            <person name="Ashton N.W."/>
            <person name="Axtell M.J."/>
            <person name="Barker E."/>
            <person name="Barker M.S."/>
            <person name="Bennetzen J.L."/>
            <person name="Bonawitz N.D."/>
            <person name="Chapple C."/>
            <person name="Cheng C."/>
            <person name="Correa L.G."/>
            <person name="Dacre M."/>
            <person name="DeBarry J."/>
            <person name="Dreyer I."/>
            <person name="Elias M."/>
            <person name="Engstrom E.M."/>
            <person name="Estelle M."/>
            <person name="Feng L."/>
            <person name="Finet C."/>
            <person name="Floyd S.K."/>
            <person name="Frommer W.B."/>
            <person name="Fujita T."/>
            <person name="Gramzow L."/>
            <person name="Gutensohn M."/>
            <person name="Harholt J."/>
            <person name="Hattori M."/>
            <person name="Heyl A."/>
            <person name="Hirai T."/>
            <person name="Hiwatashi Y."/>
            <person name="Ishikawa M."/>
            <person name="Iwata M."/>
            <person name="Karol K.G."/>
            <person name="Koehler B."/>
            <person name="Kolukisaoglu U."/>
            <person name="Kubo M."/>
            <person name="Kurata T."/>
            <person name="Lalonde S."/>
            <person name="Li K."/>
            <person name="Li Y."/>
            <person name="Litt A."/>
            <person name="Lyons E."/>
            <person name="Manning G."/>
            <person name="Maruyama T."/>
            <person name="Michael T.P."/>
            <person name="Mikami K."/>
            <person name="Miyazaki S."/>
            <person name="Morinaga S."/>
            <person name="Murata T."/>
            <person name="Mueller-Roeber B."/>
            <person name="Nelson D.R."/>
            <person name="Obara M."/>
            <person name="Oguri Y."/>
            <person name="Olmstead R.G."/>
            <person name="Onodera N."/>
            <person name="Petersen B.L."/>
            <person name="Pils B."/>
            <person name="Prigge M."/>
            <person name="Rensing S.A."/>
            <person name="Riano-Pachon D.M."/>
            <person name="Roberts A.W."/>
            <person name="Sato Y."/>
            <person name="Scheller H.V."/>
            <person name="Schulz B."/>
            <person name="Schulz C."/>
            <person name="Shakirov E.V."/>
            <person name="Shibagaki N."/>
            <person name="Shinohara N."/>
            <person name="Shippen D.E."/>
            <person name="Soerensen I."/>
            <person name="Sotooka R."/>
            <person name="Sugimoto N."/>
            <person name="Sugita M."/>
            <person name="Sumikawa N."/>
            <person name="Tanurdzic M."/>
            <person name="Theissen G."/>
            <person name="Ulvskov P."/>
            <person name="Wakazuki S."/>
            <person name="Weng J.K."/>
            <person name="Willats W.W."/>
            <person name="Wipf D."/>
            <person name="Wolf P.G."/>
            <person name="Yang L."/>
            <person name="Zimmer A.D."/>
            <person name="Zhu Q."/>
            <person name="Mitros T."/>
            <person name="Hellsten U."/>
            <person name="Loque D."/>
            <person name="Otillar R."/>
            <person name="Salamov A."/>
            <person name="Schmutz J."/>
            <person name="Shapiro H."/>
            <person name="Lindquist E."/>
            <person name="Lucas S."/>
            <person name="Rokhsar D."/>
            <person name="Grigoriev I.V."/>
        </authorList>
    </citation>
    <scope>NUCLEOTIDE SEQUENCE [LARGE SCALE GENOMIC DNA]</scope>
</reference>
<evidence type="ECO:0000256" key="21">
    <source>
        <dbReference type="RuleBase" id="RU361193"/>
    </source>
</evidence>
<sequence>MARPSPSSWRFLRLAYYIRRPWIVALMLVVLLCTTFIIWDRRVFLQRHEFYLITLQLQRARPKNTKEAFERKPPSVVKDEILDETTAERREKVKQAMLHAWNSYEKYAWGYDELLPLSKRGANDFGGLGATIVDSLDTLYIMGFMDQFNKARDWVAKLDFNRNYEASMFETTIRVVGGLVSAYDLSNDTVFLNKAREIADRLLPAWNTPTGIPYTTVNLASGDSRSPGWTLVRTSVLADLATEQVEFIALSQRTGDPKYQEKVENVIKKIKEFFPQDGLVPIYVNPHTASASNRITFGAMGDSFYEYLLKVWVLGNKTQAVQHYRDMWEQSMEGLMSLIRKSTPSSYTYIAERYGSGGGYIDKMDELACFTPGMLVLGSNDGPDEKKTKYLDLAKELARTCYNFYRSTPTGLAGENYNFISGQDMSVGTAWNILRPETVESLFYLWRKTGDTKYRDWGWDIFQAFEARSRVDTGYVGLRDVRSGEKDDKMQSFFLAETLKYLYLLFSPSSVIPLDQWVFNTEAHPIKIVQRDGGAPGSSEDFVKQQIHRKQRLGRLGGDSNIARQ</sequence>
<comment type="pathway">
    <text evidence="3">Protein modification; protein glycosylation.</text>
</comment>
<feature type="active site" evidence="18">
    <location>
        <position position="302"/>
    </location>
</feature>
<evidence type="ECO:0000256" key="15">
    <source>
        <dbReference type="ARBA" id="ARBA00023295"/>
    </source>
</evidence>
<name>D8R3X5_SELML</name>
<evidence type="ECO:0000256" key="14">
    <source>
        <dbReference type="ARBA" id="ARBA00023180"/>
    </source>
</evidence>
<accession>D8R3X5</accession>
<dbReference type="InterPro" id="IPR012341">
    <property type="entry name" value="6hp_glycosidase-like_sf"/>
</dbReference>
<keyword evidence="11" id="KW-0333">Golgi apparatus</keyword>
<proteinExistence type="inferred from homology"/>
<feature type="active site" description="Proton donor" evidence="18">
    <location>
        <position position="170"/>
    </location>
</feature>
<feature type="active site" evidence="18">
    <location>
        <position position="437"/>
    </location>
</feature>
<keyword evidence="14" id="KW-0325">Glycoprotein</keyword>
<dbReference type="FunCoup" id="D8R3X5">
    <property type="interactions" value="3945"/>
</dbReference>
<evidence type="ECO:0000256" key="5">
    <source>
        <dbReference type="ARBA" id="ARBA00022692"/>
    </source>
</evidence>
<keyword evidence="8 19" id="KW-0106">Calcium</keyword>
<dbReference type="SUPFAM" id="SSF48225">
    <property type="entry name" value="Seven-hairpin glycosidases"/>
    <property type="match status" value="1"/>
</dbReference>
<protein>
    <recommendedName>
        <fullName evidence="21">alpha-1,2-Mannosidase</fullName>
        <ecNumber evidence="21">3.2.1.-</ecNumber>
    </recommendedName>
</protein>
<dbReference type="PANTHER" id="PTHR11742">
    <property type="entry name" value="MANNOSYL-OLIGOSACCHARIDE ALPHA-1,2-MANNOSIDASE-RELATED"/>
    <property type="match status" value="1"/>
</dbReference>
<dbReference type="EC" id="3.2.1.-" evidence="21"/>
<evidence type="ECO:0000256" key="11">
    <source>
        <dbReference type="ARBA" id="ARBA00023034"/>
    </source>
</evidence>
<gene>
    <name evidence="23" type="ORF">SELMODRAFT_85111</name>
</gene>
<evidence type="ECO:0000256" key="12">
    <source>
        <dbReference type="ARBA" id="ARBA00023136"/>
    </source>
</evidence>
<dbReference type="eggNOG" id="KOG2204">
    <property type="taxonomic scope" value="Eukaryota"/>
</dbReference>
<comment type="subcellular location">
    <subcellularLocation>
        <location evidence="2">Golgi apparatus membrane</location>
        <topology evidence="2">Single-pass type II membrane protein</topology>
    </subcellularLocation>
</comment>
<dbReference type="Gene3D" id="1.50.10.10">
    <property type="match status" value="1"/>
</dbReference>
<keyword evidence="15 21" id="KW-0326">Glycosidase</keyword>
<evidence type="ECO:0000256" key="3">
    <source>
        <dbReference type="ARBA" id="ARBA00004922"/>
    </source>
</evidence>
<dbReference type="PRINTS" id="PR00747">
    <property type="entry name" value="GLYHDRLASE47"/>
</dbReference>
<dbReference type="Pfam" id="PF01532">
    <property type="entry name" value="Glyco_hydro_47"/>
    <property type="match status" value="1"/>
</dbReference>
<evidence type="ECO:0000256" key="13">
    <source>
        <dbReference type="ARBA" id="ARBA00023157"/>
    </source>
</evidence>
<evidence type="ECO:0000256" key="8">
    <source>
        <dbReference type="ARBA" id="ARBA00022837"/>
    </source>
</evidence>
<keyword evidence="9" id="KW-0735">Signal-anchor</keyword>
<feature type="binding site" evidence="19">
    <location>
        <position position="521"/>
    </location>
    <ligand>
        <name>Ca(2+)</name>
        <dbReference type="ChEBI" id="CHEBI:29108"/>
    </ligand>
</feature>
<evidence type="ECO:0000256" key="18">
    <source>
        <dbReference type="PIRSR" id="PIRSR601382-1"/>
    </source>
</evidence>
<keyword evidence="6 19" id="KW-0479">Metal-binding</keyword>
<keyword evidence="13 20" id="KW-1015">Disulfide bond</keyword>